<dbReference type="AlphaFoldDB" id="A0A0U1L4M1"/>
<protein>
    <submittedName>
        <fullName evidence="1">Uncharacterized protein</fullName>
    </submittedName>
</protein>
<evidence type="ECO:0000313" key="2">
    <source>
        <dbReference type="Proteomes" id="UP000049855"/>
    </source>
</evidence>
<evidence type="ECO:0000313" key="1">
    <source>
        <dbReference type="EMBL" id="CQR74259.1"/>
    </source>
</evidence>
<gene>
    <name evidence="1" type="ORF">SpAn4DRAFT_0721</name>
</gene>
<dbReference type="EMBL" id="CTRP01000014">
    <property type="protein sequence ID" value="CQR74259.1"/>
    <property type="molecule type" value="Genomic_DNA"/>
</dbReference>
<dbReference type="RefSeq" id="WP_021170267.1">
    <property type="nucleotide sequence ID" value="NZ_CTRP01000014.1"/>
</dbReference>
<accession>A0A0U1L4M1</accession>
<organism evidence="1 2">
    <name type="scientific">Sporomusa ovata</name>
    <dbReference type="NCBI Taxonomy" id="2378"/>
    <lineage>
        <taxon>Bacteria</taxon>
        <taxon>Bacillati</taxon>
        <taxon>Bacillota</taxon>
        <taxon>Negativicutes</taxon>
        <taxon>Selenomonadales</taxon>
        <taxon>Sporomusaceae</taxon>
        <taxon>Sporomusa</taxon>
    </lineage>
</organism>
<proteinExistence type="predicted"/>
<keyword evidence="2" id="KW-1185">Reference proteome</keyword>
<name>A0A0U1L4M1_9FIRM</name>
<reference evidence="2" key="1">
    <citation type="submission" date="2015-03" db="EMBL/GenBank/DDBJ databases">
        <authorList>
            <person name="Nijsse Bart"/>
        </authorList>
    </citation>
    <scope>NUCLEOTIDE SEQUENCE [LARGE SCALE GENOMIC DNA]</scope>
</reference>
<dbReference type="Proteomes" id="UP000049855">
    <property type="component" value="Unassembled WGS sequence"/>
</dbReference>
<sequence length="60" mass="6401">MPRLIVYIAEALTPCSDGTHSITGHAFYGFDYGNGLIETYGLHPSKDGENGVAGTIKTKD</sequence>